<evidence type="ECO:0000313" key="2">
    <source>
        <dbReference type="EMBL" id="SNS48735.1"/>
    </source>
</evidence>
<organism evidence="2 3">
    <name type="scientific">Noviherbaspirillum humi</name>
    <dbReference type="NCBI Taxonomy" id="1688639"/>
    <lineage>
        <taxon>Bacteria</taxon>
        <taxon>Pseudomonadati</taxon>
        <taxon>Pseudomonadota</taxon>
        <taxon>Betaproteobacteria</taxon>
        <taxon>Burkholderiales</taxon>
        <taxon>Oxalobacteraceae</taxon>
        <taxon>Noviherbaspirillum</taxon>
    </lineage>
</organism>
<evidence type="ECO:0000313" key="3">
    <source>
        <dbReference type="Proteomes" id="UP000198284"/>
    </source>
</evidence>
<evidence type="ECO:0000256" key="1">
    <source>
        <dbReference type="SAM" id="MobiDB-lite"/>
    </source>
</evidence>
<protein>
    <submittedName>
        <fullName evidence="2">Uncharacterized protein</fullName>
    </submittedName>
</protein>
<feature type="region of interest" description="Disordered" evidence="1">
    <location>
        <begin position="147"/>
        <end position="187"/>
    </location>
</feature>
<gene>
    <name evidence="2" type="ORF">SAMN06265795_10342</name>
</gene>
<reference evidence="2 3" key="1">
    <citation type="submission" date="2017-06" db="EMBL/GenBank/DDBJ databases">
        <authorList>
            <person name="Kim H.J."/>
            <person name="Triplett B.A."/>
        </authorList>
    </citation>
    <scope>NUCLEOTIDE SEQUENCE [LARGE SCALE GENOMIC DNA]</scope>
    <source>
        <strain evidence="2 3">U15</strain>
    </source>
</reference>
<dbReference type="AlphaFoldDB" id="A0A239EVS9"/>
<name>A0A239EVS9_9BURK</name>
<dbReference type="EMBL" id="FZOT01000003">
    <property type="protein sequence ID" value="SNS48735.1"/>
    <property type="molecule type" value="Genomic_DNA"/>
</dbReference>
<keyword evidence="3" id="KW-1185">Reference proteome</keyword>
<proteinExistence type="predicted"/>
<sequence>MNGACEGTHCGKPCSAGAIGRSPQALRRSSGNRFGRSFLTGRQMSDGECGRGKDNEFRPCMIRGRKRRCGRRKRADAAGRACAAGSVLVRGRFRLRRLDGVMRRAVGGRLGPVVMVMRRSGSVPMAGIGIGRDHCRVFRRRARRLNDRGQPLQGKGGHQEPEQQCLEKAGHHCPSIPERGIGNLSLPMAGRSRTSLISTACRQPMRSPGDVSFGKA</sequence>
<accession>A0A239EVS9</accession>
<dbReference type="Proteomes" id="UP000198284">
    <property type="component" value="Unassembled WGS sequence"/>
</dbReference>